<proteinExistence type="predicted"/>
<dbReference type="KEGG" id="sna:Snas_4954"/>
<dbReference type="RefSeq" id="WP_013020165.1">
    <property type="nucleotide sequence ID" value="NC_013947.1"/>
</dbReference>
<keyword evidence="1" id="KW-0812">Transmembrane</keyword>
<dbReference type="Proteomes" id="UP000000844">
    <property type="component" value="Chromosome"/>
</dbReference>
<reference evidence="2 3" key="1">
    <citation type="journal article" date="2009" name="Stand. Genomic Sci.">
        <title>Complete genome sequence of Stackebrandtia nassauensis type strain (LLR-40K-21).</title>
        <authorList>
            <person name="Munk C."/>
            <person name="Lapidus A."/>
            <person name="Copeland A."/>
            <person name="Jando M."/>
            <person name="Mayilraj S."/>
            <person name="Glavina Del Rio T."/>
            <person name="Nolan M."/>
            <person name="Chen F."/>
            <person name="Lucas S."/>
            <person name="Tice H."/>
            <person name="Cheng J.F."/>
            <person name="Han C."/>
            <person name="Detter J.C."/>
            <person name="Bruce D."/>
            <person name="Goodwin L."/>
            <person name="Chain P."/>
            <person name="Pitluck S."/>
            <person name="Goker M."/>
            <person name="Ovchinikova G."/>
            <person name="Pati A."/>
            <person name="Ivanova N."/>
            <person name="Mavromatis K."/>
            <person name="Chen A."/>
            <person name="Palaniappan K."/>
            <person name="Land M."/>
            <person name="Hauser L."/>
            <person name="Chang Y.J."/>
            <person name="Jeffries C.D."/>
            <person name="Bristow J."/>
            <person name="Eisen J.A."/>
            <person name="Markowitz V."/>
            <person name="Hugenholtz P."/>
            <person name="Kyrpides N.C."/>
            <person name="Klenk H.P."/>
        </authorList>
    </citation>
    <scope>NUCLEOTIDE SEQUENCE [LARGE SCALE GENOMIC DNA]</scope>
    <source>
        <strain evidence="3">DSM 44728 / CIP 108903 / NRRL B-16338 / NBRC 102104 / LLR-40K-21</strain>
    </source>
</reference>
<dbReference type="EMBL" id="CP001778">
    <property type="protein sequence ID" value="ADD44594.1"/>
    <property type="molecule type" value="Genomic_DNA"/>
</dbReference>
<protein>
    <recommendedName>
        <fullName evidence="4">DUF3137 domain-containing protein</fullName>
    </recommendedName>
</protein>
<gene>
    <name evidence="2" type="ordered locus">Snas_4954</name>
</gene>
<dbReference type="HOGENOM" id="CLU_1299117_0_0_11"/>
<keyword evidence="1" id="KW-1133">Transmembrane helix</keyword>
<accession>D3Q9P8</accession>
<keyword evidence="1" id="KW-0472">Membrane</keyword>
<evidence type="ECO:0000256" key="1">
    <source>
        <dbReference type="SAM" id="Phobius"/>
    </source>
</evidence>
<keyword evidence="3" id="KW-1185">Reference proteome</keyword>
<feature type="transmembrane region" description="Helical" evidence="1">
    <location>
        <begin position="6"/>
        <end position="26"/>
    </location>
</feature>
<evidence type="ECO:0000313" key="2">
    <source>
        <dbReference type="EMBL" id="ADD44594.1"/>
    </source>
</evidence>
<sequence>MNDTVETVFFCFGLPVLLIGLAYLMIFEPIRRRRKKAVSAGSAWAKRHGWRYQKADNALVGRWQGEPFRNRGGAADVLYGVHRGRNIMMFTYGYHEAGVVTQSESFYTIVAVGLGSQRPWLQLKPRDEPRSHQLFDVFDIQSQDNQYSNHVFQSGLADWLLNDPRSRQQPVRFENADLLSWWGGPIDCDEAFATAEFLCDLADRVPDAARHH</sequence>
<evidence type="ECO:0008006" key="4">
    <source>
        <dbReference type="Google" id="ProtNLM"/>
    </source>
</evidence>
<name>D3Q9P8_STANL</name>
<dbReference type="AlphaFoldDB" id="D3Q9P8"/>
<evidence type="ECO:0000313" key="3">
    <source>
        <dbReference type="Proteomes" id="UP000000844"/>
    </source>
</evidence>
<dbReference type="OrthoDB" id="3429251at2"/>
<organism evidence="2 3">
    <name type="scientific">Stackebrandtia nassauensis (strain DSM 44728 / CIP 108903 / NRRL B-16338 / NBRC 102104 / LLR-40K-21)</name>
    <dbReference type="NCBI Taxonomy" id="446470"/>
    <lineage>
        <taxon>Bacteria</taxon>
        <taxon>Bacillati</taxon>
        <taxon>Actinomycetota</taxon>
        <taxon>Actinomycetes</taxon>
        <taxon>Glycomycetales</taxon>
        <taxon>Glycomycetaceae</taxon>
        <taxon>Stackebrandtia</taxon>
    </lineage>
</organism>